<dbReference type="GO" id="GO:0005549">
    <property type="term" value="F:odorant binding"/>
    <property type="evidence" value="ECO:0007669"/>
    <property type="project" value="InterPro"/>
</dbReference>
<evidence type="ECO:0000256" key="8">
    <source>
        <dbReference type="ARBA" id="ARBA00023224"/>
    </source>
</evidence>
<organism evidence="10 11">
    <name type="scientific">Zootermopsis nevadensis</name>
    <name type="common">Dampwood termite</name>
    <dbReference type="NCBI Taxonomy" id="136037"/>
    <lineage>
        <taxon>Eukaryota</taxon>
        <taxon>Metazoa</taxon>
        <taxon>Ecdysozoa</taxon>
        <taxon>Arthropoda</taxon>
        <taxon>Hexapoda</taxon>
        <taxon>Insecta</taxon>
        <taxon>Pterygota</taxon>
        <taxon>Neoptera</taxon>
        <taxon>Polyneoptera</taxon>
        <taxon>Dictyoptera</taxon>
        <taxon>Blattodea</taxon>
        <taxon>Blattoidea</taxon>
        <taxon>Termitoidae</taxon>
        <taxon>Termopsidae</taxon>
        <taxon>Zootermopsis</taxon>
    </lineage>
</organism>
<dbReference type="GO" id="GO:0005886">
    <property type="term" value="C:plasma membrane"/>
    <property type="evidence" value="ECO:0007669"/>
    <property type="project" value="UniProtKB-SubCell"/>
</dbReference>
<evidence type="ECO:0000256" key="4">
    <source>
        <dbReference type="ARBA" id="ARBA00022725"/>
    </source>
</evidence>
<dbReference type="Proteomes" id="UP000027135">
    <property type="component" value="Unassembled WGS sequence"/>
</dbReference>
<sequence length="412" mass="46509">MREEKFLSLSSTTLSEPQASTLISAMAEYRENVGGRFGVIEKLFKIAGIPVTSDEKSFLYSVYQVLVVTSGYLTLLTTFVGILKNLDDMEYVMEVARPGFVMINLVWMHFFTSMNMNGVRSLLFMTKHFTWSELPTRDSQTGSLTMAGWIQRIQPLVWRLNFCDWGTHFLYFVLRGVTSNGKPFFFDAWFPLDTEDPSSYALALIIQALGSVMLGTTLFAVMGLYVALVSIGCTQLEKIQAALMDINQQRLPEMQTSLVQCVKHHQHVLRYMKELETTFSPVLFGPFLSVVAALCFTAYTAIRIGGKFVEIIQIFIITAAMMFQLQAVCWFGTELNKQSGRVRDAAFGSDWVGAPVAFQRSIRFIISVTKDFTLTAGKVIPVYQSTVMVVLNETYRFLMVLLNFVDKSSEVQ</sequence>
<accession>A0A067QWE3</accession>
<dbReference type="PANTHER" id="PTHR21137:SF42">
    <property type="entry name" value="ODORANT RECEPTOR 83A"/>
    <property type="match status" value="1"/>
</dbReference>
<evidence type="ECO:0000256" key="2">
    <source>
        <dbReference type="ARBA" id="ARBA00022606"/>
    </source>
</evidence>
<comment type="caution">
    <text evidence="9">Lacks conserved residue(s) required for the propagation of feature annotation.</text>
</comment>
<feature type="transmembrane region" description="Helical" evidence="9">
    <location>
        <begin position="62"/>
        <end position="83"/>
    </location>
</feature>
<gene>
    <name evidence="10" type="ORF">L798_15005</name>
</gene>
<evidence type="ECO:0000313" key="10">
    <source>
        <dbReference type="EMBL" id="KDR10322.1"/>
    </source>
</evidence>
<dbReference type="EMBL" id="KK853171">
    <property type="protein sequence ID" value="KDR10322.1"/>
    <property type="molecule type" value="Genomic_DNA"/>
</dbReference>
<dbReference type="GO" id="GO:0007165">
    <property type="term" value="P:signal transduction"/>
    <property type="evidence" value="ECO:0007669"/>
    <property type="project" value="UniProtKB-KW"/>
</dbReference>
<evidence type="ECO:0000256" key="3">
    <source>
        <dbReference type="ARBA" id="ARBA00022692"/>
    </source>
</evidence>
<keyword evidence="4 9" id="KW-0552">Olfaction</keyword>
<evidence type="ECO:0000256" key="9">
    <source>
        <dbReference type="RuleBase" id="RU351113"/>
    </source>
</evidence>
<dbReference type="PANTHER" id="PTHR21137">
    <property type="entry name" value="ODORANT RECEPTOR"/>
    <property type="match status" value="1"/>
</dbReference>
<evidence type="ECO:0000256" key="7">
    <source>
        <dbReference type="ARBA" id="ARBA00023170"/>
    </source>
</evidence>
<name>A0A067QWE3_ZOONE</name>
<dbReference type="AlphaFoldDB" id="A0A067QWE3"/>
<keyword evidence="3 9" id="KW-0812">Transmembrane</keyword>
<proteinExistence type="inferred from homology"/>
<feature type="transmembrane region" description="Helical" evidence="9">
    <location>
        <begin position="311"/>
        <end position="333"/>
    </location>
</feature>
<feature type="transmembrane region" description="Helical" evidence="9">
    <location>
        <begin position="95"/>
        <end position="114"/>
    </location>
</feature>
<reference evidence="10 11" key="1">
    <citation type="journal article" date="2014" name="Nat. Commun.">
        <title>Molecular traces of alternative social organization in a termite genome.</title>
        <authorList>
            <person name="Terrapon N."/>
            <person name="Li C."/>
            <person name="Robertson H.M."/>
            <person name="Ji L."/>
            <person name="Meng X."/>
            <person name="Booth W."/>
            <person name="Chen Z."/>
            <person name="Childers C.P."/>
            <person name="Glastad K.M."/>
            <person name="Gokhale K."/>
            <person name="Gowin J."/>
            <person name="Gronenberg W."/>
            <person name="Hermansen R.A."/>
            <person name="Hu H."/>
            <person name="Hunt B.G."/>
            <person name="Huylmans A.K."/>
            <person name="Khalil S.M."/>
            <person name="Mitchell R.D."/>
            <person name="Munoz-Torres M.C."/>
            <person name="Mustard J.A."/>
            <person name="Pan H."/>
            <person name="Reese J.T."/>
            <person name="Scharf M.E."/>
            <person name="Sun F."/>
            <person name="Vogel H."/>
            <person name="Xiao J."/>
            <person name="Yang W."/>
            <person name="Yang Z."/>
            <person name="Yang Z."/>
            <person name="Zhou J."/>
            <person name="Zhu J."/>
            <person name="Brent C.S."/>
            <person name="Elsik C.G."/>
            <person name="Goodisman M.A."/>
            <person name="Liberles D.A."/>
            <person name="Roe R.M."/>
            <person name="Vargo E.L."/>
            <person name="Vilcinskas A."/>
            <person name="Wang J."/>
            <person name="Bornberg-Bauer E."/>
            <person name="Korb J."/>
            <person name="Zhang G."/>
            <person name="Liebig J."/>
        </authorList>
    </citation>
    <scope>NUCLEOTIDE SEQUENCE [LARGE SCALE GENOMIC DNA]</scope>
    <source>
        <tissue evidence="10">Whole organism</tissue>
    </source>
</reference>
<evidence type="ECO:0000313" key="11">
    <source>
        <dbReference type="Proteomes" id="UP000027135"/>
    </source>
</evidence>
<keyword evidence="8 9" id="KW-0807">Transducer</keyword>
<dbReference type="InParanoid" id="A0A067QWE3"/>
<evidence type="ECO:0000256" key="6">
    <source>
        <dbReference type="ARBA" id="ARBA00023136"/>
    </source>
</evidence>
<comment type="subcellular location">
    <subcellularLocation>
        <location evidence="9">Cell membrane</location>
        <topology evidence="9">Multi-pass membrane protein</topology>
    </subcellularLocation>
    <subcellularLocation>
        <location evidence="1">Membrane</location>
        <topology evidence="1">Multi-pass membrane protein</topology>
    </subcellularLocation>
</comment>
<protein>
    <recommendedName>
        <fullName evidence="9">Odorant receptor</fullName>
    </recommendedName>
</protein>
<feature type="transmembrane region" description="Helical" evidence="9">
    <location>
        <begin position="279"/>
        <end position="299"/>
    </location>
</feature>
<dbReference type="OMA" id="ISAMAEY"/>
<dbReference type="FunCoup" id="A0A067QWE3">
    <property type="interactions" value="98"/>
</dbReference>
<keyword evidence="7 9" id="KW-0675">Receptor</keyword>
<keyword evidence="2 9" id="KW-0716">Sensory transduction</keyword>
<dbReference type="GO" id="GO:0004984">
    <property type="term" value="F:olfactory receptor activity"/>
    <property type="evidence" value="ECO:0007669"/>
    <property type="project" value="InterPro"/>
</dbReference>
<keyword evidence="11" id="KW-1185">Reference proteome</keyword>
<comment type="similarity">
    <text evidence="9">Belongs to the insect chemoreceptor superfamily. Heteromeric odorant receptor channel (TC 1.A.69) family.</text>
</comment>
<dbReference type="InterPro" id="IPR004117">
    <property type="entry name" value="7tm6_olfct_rcpt"/>
</dbReference>
<feature type="transmembrane region" description="Helical" evidence="9">
    <location>
        <begin position="200"/>
        <end position="228"/>
    </location>
</feature>
<dbReference type="Pfam" id="PF02949">
    <property type="entry name" value="7tm_6"/>
    <property type="match status" value="1"/>
</dbReference>
<keyword evidence="5 9" id="KW-1133">Transmembrane helix</keyword>
<evidence type="ECO:0000256" key="1">
    <source>
        <dbReference type="ARBA" id="ARBA00004141"/>
    </source>
</evidence>
<evidence type="ECO:0000256" key="5">
    <source>
        <dbReference type="ARBA" id="ARBA00022989"/>
    </source>
</evidence>
<keyword evidence="6 9" id="KW-0472">Membrane</keyword>